<evidence type="ECO:0000256" key="1">
    <source>
        <dbReference type="SAM" id="MobiDB-lite"/>
    </source>
</evidence>
<reference evidence="2" key="1">
    <citation type="journal article" date="2015" name="Insect Biochem. Mol. Biol.">
        <title>An insight into the sialome of the horse fly, Tabanus bromius.</title>
        <authorList>
            <person name="Ribeiro J.M."/>
            <person name="Kazimirova M."/>
            <person name="Takac P."/>
            <person name="Andersen J.F."/>
            <person name="Francischetti I.M."/>
        </authorList>
    </citation>
    <scope>NUCLEOTIDE SEQUENCE</scope>
</reference>
<feature type="region of interest" description="Disordered" evidence="1">
    <location>
        <begin position="46"/>
        <end position="72"/>
    </location>
</feature>
<feature type="non-terminal residue" evidence="2">
    <location>
        <position position="1"/>
    </location>
</feature>
<sequence length="208" mass="23753">EVALELLGNKLYGVDGECFDNLPDFLSGKVPEKCVDNNLQKVLGLTEDNNPVSNENDKQETSQANIPDSTSRIEECTQSSTIRIASAAGNTNKEIKEKDESYKSQQWSERYKFLIKSSLKEKNNMERSKLKAKSVFVSANLQHYTKSREKVRQCFLNKYTERLENEKNVLIDFINFLKKQNPENRNSLLTPARDILSAHKILFGNEGD</sequence>
<dbReference type="EMBL" id="GDAI01001157">
    <property type="protein sequence ID" value="JAI16446.1"/>
    <property type="molecule type" value="mRNA"/>
</dbReference>
<feature type="compositionally biased region" description="Polar residues" evidence="1">
    <location>
        <begin position="61"/>
        <end position="72"/>
    </location>
</feature>
<name>A0A0K8TQK6_TABBR</name>
<evidence type="ECO:0000313" key="2">
    <source>
        <dbReference type="EMBL" id="JAI16446.1"/>
    </source>
</evidence>
<proteinExistence type="evidence at transcript level"/>
<organism evidence="2">
    <name type="scientific">Tabanus bromius</name>
    <name type="common">Band-eyed brown horse fly</name>
    <dbReference type="NCBI Taxonomy" id="304241"/>
    <lineage>
        <taxon>Eukaryota</taxon>
        <taxon>Metazoa</taxon>
        <taxon>Ecdysozoa</taxon>
        <taxon>Arthropoda</taxon>
        <taxon>Hexapoda</taxon>
        <taxon>Insecta</taxon>
        <taxon>Pterygota</taxon>
        <taxon>Neoptera</taxon>
        <taxon>Endopterygota</taxon>
        <taxon>Diptera</taxon>
        <taxon>Brachycera</taxon>
        <taxon>Tabanomorpha</taxon>
        <taxon>Tabanoidea</taxon>
        <taxon>Tabanidae</taxon>
        <taxon>Tabanus</taxon>
    </lineage>
</organism>
<dbReference type="AlphaFoldDB" id="A0A0K8TQK6"/>
<accession>A0A0K8TQK6</accession>
<protein>
    <submittedName>
        <fullName evidence="2">Uncharacterized protein</fullName>
    </submittedName>
</protein>